<name>A0A6A6UNJ3_9PEZI</name>
<organism evidence="2 3">
    <name type="scientific">Microthyrium microscopicum</name>
    <dbReference type="NCBI Taxonomy" id="703497"/>
    <lineage>
        <taxon>Eukaryota</taxon>
        <taxon>Fungi</taxon>
        <taxon>Dikarya</taxon>
        <taxon>Ascomycota</taxon>
        <taxon>Pezizomycotina</taxon>
        <taxon>Dothideomycetes</taxon>
        <taxon>Dothideomycetes incertae sedis</taxon>
        <taxon>Microthyriales</taxon>
        <taxon>Microthyriaceae</taxon>
        <taxon>Microthyrium</taxon>
    </lineage>
</organism>
<gene>
    <name evidence="2" type="ORF">BT63DRAFT_132816</name>
</gene>
<feature type="region of interest" description="Disordered" evidence="1">
    <location>
        <begin position="322"/>
        <end position="387"/>
    </location>
</feature>
<accession>A0A6A6UNJ3</accession>
<sequence>MSPRRSRRISESRERAEQQAQNDPDAMDISFDSQFVDPLAEFGDDFWDNMMIDPELTAMVEGFGSNQNQNGQFQEYQIQQQGQNAHTQYTEAQPYQNQSSQYDENQYDEDQYDENQYDENQYNENQYSENQHGSSNTYAPQGQVSTNPSGFIDAYEPVKDQTFGLGGRFQQPNQVFGQQPVPTGAFNVNNGNYVSFQNAPAVSNGRIAPPAVSNGRIAEIPVRGVAFNRNGNASNFQPAPSGTNPNGGYDTNIQRQLNIAEMNSHRNSLGRHGPSASQGRLNDTFLTANDPPFQWDTSNPDLNAVFGSLAPGGTPALATARPATTRLASPFTTPQVSPTSRGRRASRTSPRRGSRTPAVRRSSSSKSRSPPPLAVNIPNERPQLKSAKPFVRINEITKGLNKRPGKNNRYDPSRYYNHGATENVWTKFYAAGPKPFVFSPEGHLEESTLSLERFKAFIHNHPTAEAEDDCVVKHEDVGKLQIWIQRQPTDSAARYSNANMSACRLRDCVMPKRTIRAGHVRVAFDHKWNYFGEKADPFHIAFATHLYCLERYMSLPEICIQDNVVVAIDDRNQSQEMDGRNKAMLGGDEIRIGKAFLRQCRSDDSTPPKLDKARFTKYYPEYPLDGRSKRNYSAKYLYTLSGMIQKQANNARNGQAKVDFAQHLGDLEIIAGKGQKPSSAAKAKNQQKIADAMARVAEANQAFKAQQGKKRRRSSTAEEEVQESRPNKKGKQTSEDVEMEDADDASLFGGRSDDDDAEDLFVSQKSRKKATRPVKSTQYETTNYEGPTTRSKSISSGSSYNPDSPKTTRGKKKRRS</sequence>
<feature type="compositionally biased region" description="Basic and acidic residues" evidence="1">
    <location>
        <begin position="8"/>
        <end position="17"/>
    </location>
</feature>
<feature type="region of interest" description="Disordered" evidence="1">
    <location>
        <begin position="77"/>
        <end position="105"/>
    </location>
</feature>
<feature type="region of interest" description="Disordered" evidence="1">
    <location>
        <begin position="701"/>
        <end position="816"/>
    </location>
</feature>
<evidence type="ECO:0000313" key="2">
    <source>
        <dbReference type="EMBL" id="KAF2672648.1"/>
    </source>
</evidence>
<feature type="compositionally biased region" description="Polar residues" evidence="1">
    <location>
        <begin position="774"/>
        <end position="790"/>
    </location>
</feature>
<feature type="compositionally biased region" description="Polar residues" evidence="1">
    <location>
        <begin position="85"/>
        <end position="99"/>
    </location>
</feature>
<feature type="compositionally biased region" description="Polar residues" evidence="1">
    <location>
        <begin position="275"/>
        <end position="287"/>
    </location>
</feature>
<feature type="compositionally biased region" description="Acidic residues" evidence="1">
    <location>
        <begin position="735"/>
        <end position="744"/>
    </location>
</feature>
<evidence type="ECO:0000256" key="1">
    <source>
        <dbReference type="SAM" id="MobiDB-lite"/>
    </source>
</evidence>
<proteinExistence type="predicted"/>
<keyword evidence="3" id="KW-1185">Reference proteome</keyword>
<feature type="region of interest" description="Disordered" evidence="1">
    <location>
        <begin position="265"/>
        <end position="299"/>
    </location>
</feature>
<dbReference type="AlphaFoldDB" id="A0A6A6UNJ3"/>
<dbReference type="EMBL" id="MU004231">
    <property type="protein sequence ID" value="KAF2672648.1"/>
    <property type="molecule type" value="Genomic_DNA"/>
</dbReference>
<reference evidence="2" key="1">
    <citation type="journal article" date="2020" name="Stud. Mycol.">
        <title>101 Dothideomycetes genomes: a test case for predicting lifestyles and emergence of pathogens.</title>
        <authorList>
            <person name="Haridas S."/>
            <person name="Albert R."/>
            <person name="Binder M."/>
            <person name="Bloem J."/>
            <person name="Labutti K."/>
            <person name="Salamov A."/>
            <person name="Andreopoulos B."/>
            <person name="Baker S."/>
            <person name="Barry K."/>
            <person name="Bills G."/>
            <person name="Bluhm B."/>
            <person name="Cannon C."/>
            <person name="Castanera R."/>
            <person name="Culley D."/>
            <person name="Daum C."/>
            <person name="Ezra D."/>
            <person name="Gonzalez J."/>
            <person name="Henrissat B."/>
            <person name="Kuo A."/>
            <person name="Liang C."/>
            <person name="Lipzen A."/>
            <person name="Lutzoni F."/>
            <person name="Magnuson J."/>
            <person name="Mondo S."/>
            <person name="Nolan M."/>
            <person name="Ohm R."/>
            <person name="Pangilinan J."/>
            <person name="Park H.-J."/>
            <person name="Ramirez L."/>
            <person name="Alfaro M."/>
            <person name="Sun H."/>
            <person name="Tritt A."/>
            <person name="Yoshinaga Y."/>
            <person name="Zwiers L.-H."/>
            <person name="Turgeon B."/>
            <person name="Goodwin S."/>
            <person name="Spatafora J."/>
            <person name="Crous P."/>
            <person name="Grigoriev I."/>
        </authorList>
    </citation>
    <scope>NUCLEOTIDE SEQUENCE</scope>
    <source>
        <strain evidence="2">CBS 115976</strain>
    </source>
</reference>
<feature type="compositionally biased region" description="Basic residues" evidence="1">
    <location>
        <begin position="341"/>
        <end position="354"/>
    </location>
</feature>
<evidence type="ECO:0000313" key="3">
    <source>
        <dbReference type="Proteomes" id="UP000799302"/>
    </source>
</evidence>
<feature type="compositionally biased region" description="Low complexity" evidence="1">
    <location>
        <begin position="355"/>
        <end position="368"/>
    </location>
</feature>
<dbReference type="OrthoDB" id="5307331at2759"/>
<protein>
    <submittedName>
        <fullName evidence="2">Uncharacterized protein</fullName>
    </submittedName>
</protein>
<dbReference type="Proteomes" id="UP000799302">
    <property type="component" value="Unassembled WGS sequence"/>
</dbReference>
<feature type="region of interest" description="Disordered" evidence="1">
    <location>
        <begin position="1"/>
        <end position="29"/>
    </location>
</feature>